<dbReference type="InterPro" id="IPR051257">
    <property type="entry name" value="Diverse_CBS-Domain"/>
</dbReference>
<proteinExistence type="predicted"/>
<dbReference type="InterPro" id="IPR000644">
    <property type="entry name" value="CBS_dom"/>
</dbReference>
<dbReference type="Gene3D" id="3.10.580.10">
    <property type="entry name" value="CBS-domain"/>
    <property type="match status" value="1"/>
</dbReference>
<evidence type="ECO:0000256" key="1">
    <source>
        <dbReference type="ARBA" id="ARBA00023122"/>
    </source>
</evidence>
<gene>
    <name evidence="3" type="ORF">S01H1_78422</name>
</gene>
<protein>
    <recommendedName>
        <fullName evidence="2">CBS domain-containing protein</fullName>
    </recommendedName>
</protein>
<feature type="non-terminal residue" evidence="3">
    <location>
        <position position="1"/>
    </location>
</feature>
<dbReference type="PANTHER" id="PTHR43080">
    <property type="entry name" value="CBS DOMAIN-CONTAINING PROTEIN CBSX3, MITOCHONDRIAL"/>
    <property type="match status" value="1"/>
</dbReference>
<dbReference type="EMBL" id="BARS01052781">
    <property type="protein sequence ID" value="GAG45636.1"/>
    <property type="molecule type" value="Genomic_DNA"/>
</dbReference>
<dbReference type="PROSITE" id="PS51371">
    <property type="entry name" value="CBS"/>
    <property type="match status" value="1"/>
</dbReference>
<feature type="domain" description="CBS" evidence="2">
    <location>
        <begin position="41"/>
        <end position="105"/>
    </location>
</feature>
<dbReference type="Pfam" id="PF00571">
    <property type="entry name" value="CBS"/>
    <property type="match status" value="1"/>
</dbReference>
<dbReference type="SUPFAM" id="SSF54631">
    <property type="entry name" value="CBS-domain pair"/>
    <property type="match status" value="1"/>
</dbReference>
<keyword evidence="1" id="KW-0129">CBS domain</keyword>
<dbReference type="PANTHER" id="PTHR43080:SF2">
    <property type="entry name" value="CBS DOMAIN-CONTAINING PROTEIN"/>
    <property type="match status" value="1"/>
</dbReference>
<dbReference type="InterPro" id="IPR046342">
    <property type="entry name" value="CBS_dom_sf"/>
</dbReference>
<comment type="caution">
    <text evidence="3">The sequence shown here is derived from an EMBL/GenBank/DDBJ whole genome shotgun (WGS) entry which is preliminary data.</text>
</comment>
<evidence type="ECO:0000313" key="3">
    <source>
        <dbReference type="EMBL" id="GAG45636.1"/>
    </source>
</evidence>
<dbReference type="AlphaFoldDB" id="X0ZB56"/>
<accession>X0ZB56</accession>
<sequence length="124" mass="14001">DIETIAVEDPSSEVIGIISYFDVLAHYRDADLDRGVAADVMSHKVIAISPDGRLDEAIHIMVEKRIRFLVVTEEGPEGRTPVGVLSTTDVIRHLLGPRWMWYHPESALTARPRLRVRSDRGMRN</sequence>
<name>X0ZB56_9ZZZZ</name>
<evidence type="ECO:0000259" key="2">
    <source>
        <dbReference type="PROSITE" id="PS51371"/>
    </source>
</evidence>
<dbReference type="SMART" id="SM00116">
    <property type="entry name" value="CBS"/>
    <property type="match status" value="1"/>
</dbReference>
<reference evidence="3" key="1">
    <citation type="journal article" date="2014" name="Front. Microbiol.">
        <title>High frequency of phylogenetically diverse reductive dehalogenase-homologous genes in deep subseafloor sedimentary metagenomes.</title>
        <authorList>
            <person name="Kawai M."/>
            <person name="Futagami T."/>
            <person name="Toyoda A."/>
            <person name="Takaki Y."/>
            <person name="Nishi S."/>
            <person name="Hori S."/>
            <person name="Arai W."/>
            <person name="Tsubouchi T."/>
            <person name="Morono Y."/>
            <person name="Uchiyama I."/>
            <person name="Ito T."/>
            <person name="Fujiyama A."/>
            <person name="Inagaki F."/>
            <person name="Takami H."/>
        </authorList>
    </citation>
    <scope>NUCLEOTIDE SEQUENCE</scope>
    <source>
        <strain evidence="3">Expedition CK06-06</strain>
    </source>
</reference>
<organism evidence="3">
    <name type="scientific">marine sediment metagenome</name>
    <dbReference type="NCBI Taxonomy" id="412755"/>
    <lineage>
        <taxon>unclassified sequences</taxon>
        <taxon>metagenomes</taxon>
        <taxon>ecological metagenomes</taxon>
    </lineage>
</organism>